<name>A0ABY4G6D2_9BACT</name>
<accession>A0ABY4G6D2</accession>
<keyword evidence="1" id="KW-0812">Transmembrane</keyword>
<keyword evidence="3" id="KW-1185">Reference proteome</keyword>
<sequence length="162" mass="17611">MPLKMVRPVLLWLLVSLVLAVLLAGISLGFGLLLQPQLDIQLHNTYFVVQPLLLIGVLFLLLLLVFGFLMLLRSQYPLQTYLLLAAVSALLIGIVTLLISSLTTSGMVGWTVYPPLNATDSQLTSSINPYQLLLNGAYAVQLLAVTTLGYSCYRVGKLAASH</sequence>
<evidence type="ECO:0000313" key="3">
    <source>
        <dbReference type="Proteomes" id="UP000830401"/>
    </source>
</evidence>
<keyword evidence="1" id="KW-1133">Transmembrane helix</keyword>
<evidence type="ECO:0000256" key="1">
    <source>
        <dbReference type="SAM" id="Phobius"/>
    </source>
</evidence>
<gene>
    <name evidence="2" type="ORF">MUN86_00570</name>
</gene>
<feature type="transmembrane region" description="Helical" evidence="1">
    <location>
        <begin position="81"/>
        <end position="112"/>
    </location>
</feature>
<feature type="transmembrane region" description="Helical" evidence="1">
    <location>
        <begin position="132"/>
        <end position="153"/>
    </location>
</feature>
<feature type="transmembrane region" description="Helical" evidence="1">
    <location>
        <begin position="45"/>
        <end position="69"/>
    </location>
</feature>
<evidence type="ECO:0000313" key="2">
    <source>
        <dbReference type="EMBL" id="UOQ66464.1"/>
    </source>
</evidence>
<protein>
    <submittedName>
        <fullName evidence="2">Uncharacterized protein</fullName>
    </submittedName>
</protein>
<dbReference type="Proteomes" id="UP000830401">
    <property type="component" value="Chromosome"/>
</dbReference>
<dbReference type="EMBL" id="CP095061">
    <property type="protein sequence ID" value="UOQ66464.1"/>
    <property type="molecule type" value="Genomic_DNA"/>
</dbReference>
<organism evidence="2 3">
    <name type="scientific">Hymenobacter volaticus</name>
    <dbReference type="NCBI Taxonomy" id="2932254"/>
    <lineage>
        <taxon>Bacteria</taxon>
        <taxon>Pseudomonadati</taxon>
        <taxon>Bacteroidota</taxon>
        <taxon>Cytophagia</taxon>
        <taxon>Cytophagales</taxon>
        <taxon>Hymenobacteraceae</taxon>
        <taxon>Hymenobacter</taxon>
    </lineage>
</organism>
<proteinExistence type="predicted"/>
<reference evidence="2" key="1">
    <citation type="submission" date="2022-04" db="EMBL/GenBank/DDBJ databases">
        <title>Hymenobacter sp. isolated from the air.</title>
        <authorList>
            <person name="Won M."/>
            <person name="Lee C.-M."/>
            <person name="Woen H.-Y."/>
            <person name="Kwon S.-W."/>
        </authorList>
    </citation>
    <scope>NUCLEOTIDE SEQUENCE</scope>
    <source>
        <strain evidence="2">5420S-77</strain>
    </source>
</reference>
<dbReference type="RefSeq" id="WP_245120592.1">
    <property type="nucleotide sequence ID" value="NZ_CP095061.1"/>
</dbReference>
<keyword evidence="1" id="KW-0472">Membrane</keyword>